<dbReference type="OrthoDB" id="8924956at2"/>
<dbReference type="RefSeq" id="WP_128226696.1">
    <property type="nucleotide sequence ID" value="NZ_SACR01000001.1"/>
</dbReference>
<evidence type="ECO:0008006" key="5">
    <source>
        <dbReference type="Google" id="ProtNLM"/>
    </source>
</evidence>
<organism evidence="3 4">
    <name type="scientific">Rubrivivax rivuli</name>
    <dbReference type="NCBI Taxonomy" id="1862385"/>
    <lineage>
        <taxon>Bacteria</taxon>
        <taxon>Pseudomonadati</taxon>
        <taxon>Pseudomonadota</taxon>
        <taxon>Betaproteobacteria</taxon>
        <taxon>Burkholderiales</taxon>
        <taxon>Sphaerotilaceae</taxon>
        <taxon>Rubrivivax</taxon>
    </lineage>
</organism>
<dbReference type="Gene3D" id="3.40.710.10">
    <property type="entry name" value="DD-peptidase/beta-lactamase superfamily"/>
    <property type="match status" value="1"/>
</dbReference>
<feature type="chain" id="PRO_5019549358" description="Beta-lactamase" evidence="2">
    <location>
        <begin position="24"/>
        <end position="339"/>
    </location>
</feature>
<comment type="caution">
    <text evidence="3">The sequence shown here is derived from an EMBL/GenBank/DDBJ whole genome shotgun (WGS) entry which is preliminary data.</text>
</comment>
<dbReference type="InterPro" id="IPR012338">
    <property type="entry name" value="Beta-lactam/transpept-like"/>
</dbReference>
<evidence type="ECO:0000313" key="3">
    <source>
        <dbReference type="EMBL" id="RVU49055.1"/>
    </source>
</evidence>
<name>A0A437RQV7_9BURK</name>
<feature type="signal peptide" evidence="2">
    <location>
        <begin position="1"/>
        <end position="23"/>
    </location>
</feature>
<dbReference type="SUPFAM" id="SSF56601">
    <property type="entry name" value="beta-lactamase/transpeptidase-like"/>
    <property type="match status" value="1"/>
</dbReference>
<sequence>MKNGFVISTTSATLALLCAGLSACGGGGGATDPAPAPPPPSAGPTEAQRIAAATTTANNHALCTAVAPFYWELGDRNGARTSGSVNRAGNATAYTADTSMSLASATKWLFGAHVVEKRAGTLTAQEVSHLTFRSGYTNFSICLQGQTVDGCLAFPASNGQYSANTEGRFFYDGGHMQKLASLMGLGNMGNGELATEFRAVLGDDVPISFNQPQLAGGAESTPAAYTRFLRKMLAGQLRLGAQLGSHAVCTNPDTCPTALATPVPRTESWSYSLGHWVETDPAVGDGAFSSAGAFGFYPWIDATRTWYGVLARQGPAGSGNESANCGRLIRKAWVTGVAP</sequence>
<dbReference type="Proteomes" id="UP000285575">
    <property type="component" value="Unassembled WGS sequence"/>
</dbReference>
<feature type="region of interest" description="Disordered" evidence="1">
    <location>
        <begin position="28"/>
        <end position="48"/>
    </location>
</feature>
<evidence type="ECO:0000256" key="2">
    <source>
        <dbReference type="SAM" id="SignalP"/>
    </source>
</evidence>
<dbReference type="PROSITE" id="PS51257">
    <property type="entry name" value="PROKAR_LIPOPROTEIN"/>
    <property type="match status" value="1"/>
</dbReference>
<evidence type="ECO:0000313" key="4">
    <source>
        <dbReference type="Proteomes" id="UP000285575"/>
    </source>
</evidence>
<evidence type="ECO:0000256" key="1">
    <source>
        <dbReference type="SAM" id="MobiDB-lite"/>
    </source>
</evidence>
<proteinExistence type="predicted"/>
<dbReference type="EMBL" id="SACR01000001">
    <property type="protein sequence ID" value="RVU49055.1"/>
    <property type="molecule type" value="Genomic_DNA"/>
</dbReference>
<dbReference type="AlphaFoldDB" id="A0A437RQV7"/>
<gene>
    <name evidence="3" type="ORF">EOE66_00235</name>
</gene>
<accession>A0A437RQV7</accession>
<keyword evidence="2" id="KW-0732">Signal</keyword>
<reference evidence="3 4" key="1">
    <citation type="submission" date="2019-01" db="EMBL/GenBank/DDBJ databases">
        <authorList>
            <person name="Chen W.-M."/>
        </authorList>
    </citation>
    <scope>NUCLEOTIDE SEQUENCE [LARGE SCALE GENOMIC DNA]</scope>
    <source>
        <strain evidence="3 4">KYPY4</strain>
    </source>
</reference>
<keyword evidence="4" id="KW-1185">Reference proteome</keyword>
<protein>
    <recommendedName>
        <fullName evidence="5">Beta-lactamase</fullName>
    </recommendedName>
</protein>